<protein>
    <submittedName>
        <fullName evidence="2">Uncharacterized protein</fullName>
    </submittedName>
</protein>
<evidence type="ECO:0000313" key="2">
    <source>
        <dbReference type="EMBL" id="EYC02153.1"/>
    </source>
</evidence>
<gene>
    <name evidence="2" type="primary">Acey_s0101.g3337</name>
    <name evidence="2" type="ORF">Y032_0101g3337</name>
</gene>
<comment type="caution">
    <text evidence="2">The sequence shown here is derived from an EMBL/GenBank/DDBJ whole genome shotgun (WGS) entry which is preliminary data.</text>
</comment>
<feature type="compositionally biased region" description="Basic and acidic residues" evidence="1">
    <location>
        <begin position="32"/>
        <end position="57"/>
    </location>
</feature>
<sequence length="95" mass="10985">MIRARDLDTAFRISRRDQRPALAVPRPTSETAYDRGAAERPTHGPRHPHDLGGHEGFRSNEADEWRWCLSNEADEWRWCLSDPPAWIPPPFLNTP</sequence>
<feature type="region of interest" description="Disordered" evidence="1">
    <location>
        <begin position="14"/>
        <end position="57"/>
    </location>
</feature>
<evidence type="ECO:0000256" key="1">
    <source>
        <dbReference type="SAM" id="MobiDB-lite"/>
    </source>
</evidence>
<dbReference type="AlphaFoldDB" id="A0A016THT8"/>
<accession>A0A016THT8</accession>
<keyword evidence="3" id="KW-1185">Reference proteome</keyword>
<organism evidence="2 3">
    <name type="scientific">Ancylostoma ceylanicum</name>
    <dbReference type="NCBI Taxonomy" id="53326"/>
    <lineage>
        <taxon>Eukaryota</taxon>
        <taxon>Metazoa</taxon>
        <taxon>Ecdysozoa</taxon>
        <taxon>Nematoda</taxon>
        <taxon>Chromadorea</taxon>
        <taxon>Rhabditida</taxon>
        <taxon>Rhabditina</taxon>
        <taxon>Rhabditomorpha</taxon>
        <taxon>Strongyloidea</taxon>
        <taxon>Ancylostomatidae</taxon>
        <taxon>Ancylostomatinae</taxon>
        <taxon>Ancylostoma</taxon>
    </lineage>
</organism>
<reference evidence="3" key="1">
    <citation type="journal article" date="2015" name="Nat. Genet.">
        <title>The genome and transcriptome of the zoonotic hookworm Ancylostoma ceylanicum identify infection-specific gene families.</title>
        <authorList>
            <person name="Schwarz E.M."/>
            <person name="Hu Y."/>
            <person name="Antoshechkin I."/>
            <person name="Miller M.M."/>
            <person name="Sternberg P.W."/>
            <person name="Aroian R.V."/>
        </authorList>
    </citation>
    <scope>NUCLEOTIDE SEQUENCE</scope>
    <source>
        <strain evidence="3">HY135</strain>
    </source>
</reference>
<evidence type="ECO:0000313" key="3">
    <source>
        <dbReference type="Proteomes" id="UP000024635"/>
    </source>
</evidence>
<proteinExistence type="predicted"/>
<dbReference type="Proteomes" id="UP000024635">
    <property type="component" value="Unassembled WGS sequence"/>
</dbReference>
<dbReference type="EMBL" id="JARK01001437">
    <property type="protein sequence ID" value="EYC02153.1"/>
    <property type="molecule type" value="Genomic_DNA"/>
</dbReference>
<name>A0A016THT8_9BILA</name>